<evidence type="ECO:0000313" key="1">
    <source>
        <dbReference type="EMBL" id="KAJ1180918.1"/>
    </source>
</evidence>
<dbReference type="EMBL" id="JANPWB010000006">
    <property type="protein sequence ID" value="KAJ1180918.1"/>
    <property type="molecule type" value="Genomic_DNA"/>
</dbReference>
<accession>A0AAV7TWB6</accession>
<gene>
    <name evidence="1" type="ORF">NDU88_006129</name>
</gene>
<evidence type="ECO:0000313" key="2">
    <source>
        <dbReference type="Proteomes" id="UP001066276"/>
    </source>
</evidence>
<organism evidence="1 2">
    <name type="scientific">Pleurodeles waltl</name>
    <name type="common">Iberian ribbed newt</name>
    <dbReference type="NCBI Taxonomy" id="8319"/>
    <lineage>
        <taxon>Eukaryota</taxon>
        <taxon>Metazoa</taxon>
        <taxon>Chordata</taxon>
        <taxon>Craniata</taxon>
        <taxon>Vertebrata</taxon>
        <taxon>Euteleostomi</taxon>
        <taxon>Amphibia</taxon>
        <taxon>Batrachia</taxon>
        <taxon>Caudata</taxon>
        <taxon>Salamandroidea</taxon>
        <taxon>Salamandridae</taxon>
        <taxon>Pleurodelinae</taxon>
        <taxon>Pleurodeles</taxon>
    </lineage>
</organism>
<name>A0AAV7TWB6_PLEWA</name>
<dbReference type="Proteomes" id="UP001066276">
    <property type="component" value="Chromosome 3_2"/>
</dbReference>
<sequence>MSGSPRLRLLAGETCDAAGGGSGGVEPLGFGPRAAPGGRPDCGSCCLWIGARPGSLGAGGVTEVRL</sequence>
<proteinExistence type="predicted"/>
<comment type="caution">
    <text evidence="1">The sequence shown here is derived from an EMBL/GenBank/DDBJ whole genome shotgun (WGS) entry which is preliminary data.</text>
</comment>
<protein>
    <submittedName>
        <fullName evidence="1">Uncharacterized protein</fullName>
    </submittedName>
</protein>
<reference evidence="1" key="1">
    <citation type="journal article" date="2022" name="bioRxiv">
        <title>Sequencing and chromosome-scale assembly of the giantPleurodeles waltlgenome.</title>
        <authorList>
            <person name="Brown T."/>
            <person name="Elewa A."/>
            <person name="Iarovenko S."/>
            <person name="Subramanian E."/>
            <person name="Araus A.J."/>
            <person name="Petzold A."/>
            <person name="Susuki M."/>
            <person name="Suzuki K.-i.T."/>
            <person name="Hayashi T."/>
            <person name="Toyoda A."/>
            <person name="Oliveira C."/>
            <person name="Osipova E."/>
            <person name="Leigh N.D."/>
            <person name="Simon A."/>
            <person name="Yun M.H."/>
        </authorList>
    </citation>
    <scope>NUCLEOTIDE SEQUENCE</scope>
    <source>
        <strain evidence="1">20211129_DDA</strain>
        <tissue evidence="1">Liver</tissue>
    </source>
</reference>
<dbReference type="AlphaFoldDB" id="A0AAV7TWB6"/>
<keyword evidence="2" id="KW-1185">Reference proteome</keyword>